<dbReference type="InterPro" id="IPR018289">
    <property type="entry name" value="MULE_transposase_dom"/>
</dbReference>
<keyword evidence="5" id="KW-1185">Reference proteome</keyword>
<gene>
    <name evidence="4" type="ORF">CEURO_LOCUS2018</name>
</gene>
<sequence>MEKPAYLGGSIHNFHDVEVDEFGLIELNEKLQELGCTKKVMTVYSYSHENESLKQLNNEAEVWGIVNGGNVGKVVEFWIELEPSGDTEDDDDPEDSDFSEKDLEHFSGDEDDSDLEDFIYKEDVVLSTHGGLNSSSEGEENVTEASMVDPDPNLSDDASIHESDSDSEKWTTFCAKTDMKEPTFKLGLTFGTKQEFKEAVENHAFKNGKEVRFVKNDKERVVVECKHIGCPWKMNLRKVMNSHSWRILKYHDTHEGCSWVYHNKMVNSSKVANRWFKEIEGHSNWKTKEFRQKVCTEERFHLSLRQAYRAISKAKRKLRGEEEDYFKKIWSYVAEIRRTNPGSTCVVKLSENVEVDGQQRFQRMYMCWEACREGFKQCRPVLGVDGTHLKTATGDQLLVAIGIDANNSIFPLAYAIVEGESRESWAWFLNLVKRDAEITEGNEHVFTLMSDKQKGLIQAVNELLPGVEHRFCVRHLHGNMKAAGFTGKAIKDCLWECSKACTLNSYKAALSKFKEIDGQAFEWVPDKHPR</sequence>
<dbReference type="PANTHER" id="PTHR31973">
    <property type="entry name" value="POLYPROTEIN, PUTATIVE-RELATED"/>
    <property type="match status" value="1"/>
</dbReference>
<evidence type="ECO:0008006" key="6">
    <source>
        <dbReference type="Google" id="ProtNLM"/>
    </source>
</evidence>
<name>A0A9P0YKA4_CUSEU</name>
<feature type="compositionally biased region" description="Basic and acidic residues" evidence="1">
    <location>
        <begin position="98"/>
        <end position="108"/>
    </location>
</feature>
<evidence type="ECO:0000259" key="3">
    <source>
        <dbReference type="Pfam" id="PF10551"/>
    </source>
</evidence>
<evidence type="ECO:0000256" key="1">
    <source>
        <dbReference type="SAM" id="MobiDB-lite"/>
    </source>
</evidence>
<dbReference type="OrthoDB" id="1918246at2759"/>
<feature type="domain" description="MULE transposase" evidence="3">
    <location>
        <begin position="381"/>
        <end position="477"/>
    </location>
</feature>
<dbReference type="PANTHER" id="PTHR31973:SF191">
    <property type="entry name" value="OS05G0489400 PROTEIN"/>
    <property type="match status" value="1"/>
</dbReference>
<dbReference type="Proteomes" id="UP001152484">
    <property type="component" value="Unassembled WGS sequence"/>
</dbReference>
<reference evidence="4" key="1">
    <citation type="submission" date="2022-07" db="EMBL/GenBank/DDBJ databases">
        <authorList>
            <person name="Macas J."/>
            <person name="Novak P."/>
            <person name="Neumann P."/>
        </authorList>
    </citation>
    <scope>NUCLEOTIDE SEQUENCE</scope>
</reference>
<dbReference type="InterPro" id="IPR004332">
    <property type="entry name" value="Transposase_MuDR"/>
</dbReference>
<dbReference type="Pfam" id="PF03108">
    <property type="entry name" value="DBD_Tnp_Mut"/>
    <property type="match status" value="1"/>
</dbReference>
<feature type="compositionally biased region" description="Acidic residues" evidence="1">
    <location>
        <begin position="83"/>
        <end position="97"/>
    </location>
</feature>
<organism evidence="4 5">
    <name type="scientific">Cuscuta europaea</name>
    <name type="common">European dodder</name>
    <dbReference type="NCBI Taxonomy" id="41803"/>
    <lineage>
        <taxon>Eukaryota</taxon>
        <taxon>Viridiplantae</taxon>
        <taxon>Streptophyta</taxon>
        <taxon>Embryophyta</taxon>
        <taxon>Tracheophyta</taxon>
        <taxon>Spermatophyta</taxon>
        <taxon>Magnoliopsida</taxon>
        <taxon>eudicotyledons</taxon>
        <taxon>Gunneridae</taxon>
        <taxon>Pentapetalae</taxon>
        <taxon>asterids</taxon>
        <taxon>lamiids</taxon>
        <taxon>Solanales</taxon>
        <taxon>Convolvulaceae</taxon>
        <taxon>Cuscuteae</taxon>
        <taxon>Cuscuta</taxon>
        <taxon>Cuscuta subgen. Cuscuta</taxon>
    </lineage>
</organism>
<feature type="region of interest" description="Disordered" evidence="1">
    <location>
        <begin position="129"/>
        <end position="163"/>
    </location>
</feature>
<feature type="region of interest" description="Disordered" evidence="1">
    <location>
        <begin position="83"/>
        <end position="113"/>
    </location>
</feature>
<evidence type="ECO:0000313" key="4">
    <source>
        <dbReference type="EMBL" id="CAH9063237.1"/>
    </source>
</evidence>
<evidence type="ECO:0000313" key="5">
    <source>
        <dbReference type="Proteomes" id="UP001152484"/>
    </source>
</evidence>
<proteinExistence type="predicted"/>
<protein>
    <recommendedName>
        <fullName evidence="6">MULE transposase domain-containing protein</fullName>
    </recommendedName>
</protein>
<dbReference type="AlphaFoldDB" id="A0A9P0YKA4"/>
<feature type="domain" description="Transposase MuDR plant" evidence="2">
    <location>
        <begin position="183"/>
        <end position="239"/>
    </location>
</feature>
<dbReference type="Pfam" id="PF10551">
    <property type="entry name" value="MULE"/>
    <property type="match status" value="1"/>
</dbReference>
<comment type="caution">
    <text evidence="4">The sequence shown here is derived from an EMBL/GenBank/DDBJ whole genome shotgun (WGS) entry which is preliminary data.</text>
</comment>
<dbReference type="EMBL" id="CAMAPE010000004">
    <property type="protein sequence ID" value="CAH9063237.1"/>
    <property type="molecule type" value="Genomic_DNA"/>
</dbReference>
<accession>A0A9P0YKA4</accession>
<evidence type="ECO:0000259" key="2">
    <source>
        <dbReference type="Pfam" id="PF03108"/>
    </source>
</evidence>